<keyword evidence="4" id="KW-1003">Cell membrane</keyword>
<feature type="non-terminal residue" evidence="13">
    <location>
        <position position="1"/>
    </location>
</feature>
<evidence type="ECO:0000256" key="8">
    <source>
        <dbReference type="ARBA" id="ARBA00022982"/>
    </source>
</evidence>
<keyword evidence="5" id="KW-0349">Heme</keyword>
<organism evidence="13 14">
    <name type="scientific">Aquitalea palustris</name>
    <dbReference type="NCBI Taxonomy" id="2480983"/>
    <lineage>
        <taxon>Bacteria</taxon>
        <taxon>Pseudomonadati</taxon>
        <taxon>Pseudomonadota</taxon>
        <taxon>Betaproteobacteria</taxon>
        <taxon>Neisseriales</taxon>
        <taxon>Chromobacteriaceae</taxon>
        <taxon>Aquitalea</taxon>
    </lineage>
</organism>
<evidence type="ECO:0000256" key="1">
    <source>
        <dbReference type="ARBA" id="ARBA00004651"/>
    </source>
</evidence>
<comment type="similarity">
    <text evidence="2">Belongs to the cytochrome ubiquinol oxidase subunit 1 family.</text>
</comment>
<gene>
    <name evidence="13" type="ORF">EAY64_20130</name>
</gene>
<keyword evidence="10" id="KW-0408">Iron</keyword>
<reference evidence="13 14" key="1">
    <citation type="submission" date="2018-10" db="EMBL/GenBank/DDBJ databases">
        <title>Draft genome sequence of Aquitalea MWU14-2217 isolated from a wild cranberry bog in Provincetown, Massachusetts.</title>
        <authorList>
            <person name="Ebadzadsahrai G."/>
            <person name="Soby S."/>
        </authorList>
    </citation>
    <scope>NUCLEOTIDE SEQUENCE [LARGE SCALE GENOMIC DNA]</scope>
    <source>
        <strain evidence="13 14">MWU14-2217</strain>
    </source>
</reference>
<keyword evidence="14" id="KW-1185">Reference proteome</keyword>
<sequence length="134" mass="15050">RSTTKEIPGIKQIVARNKQRILNGQQAVIALEALRKAPQDAALRAAFENKQGDLGFGLLLKKYVADVRTATPAIIDQAAWSTIPNVAPMFWSFRLMAGLGFSFLLLFGCAFWFSLRNRFAGKTWLLKWALLWIP</sequence>
<evidence type="ECO:0000256" key="10">
    <source>
        <dbReference type="ARBA" id="ARBA00023004"/>
    </source>
</evidence>
<evidence type="ECO:0000256" key="7">
    <source>
        <dbReference type="ARBA" id="ARBA00022723"/>
    </source>
</evidence>
<keyword evidence="3" id="KW-0813">Transport</keyword>
<evidence type="ECO:0000313" key="13">
    <source>
        <dbReference type="EMBL" id="RMC90485.1"/>
    </source>
</evidence>
<dbReference type="GO" id="GO:0019646">
    <property type="term" value="P:aerobic electron transport chain"/>
    <property type="evidence" value="ECO:0007669"/>
    <property type="project" value="InterPro"/>
</dbReference>
<dbReference type="GO" id="GO:0070069">
    <property type="term" value="C:cytochrome complex"/>
    <property type="evidence" value="ECO:0007669"/>
    <property type="project" value="InterPro"/>
</dbReference>
<dbReference type="RefSeq" id="WP_199734509.1">
    <property type="nucleotide sequence ID" value="NZ_RFAR01000161.1"/>
</dbReference>
<protein>
    <submittedName>
        <fullName evidence="13">Cytochrome bd-I ubiquinol oxidase subunit CydA</fullName>
    </submittedName>
</protein>
<keyword evidence="11 12" id="KW-0472">Membrane</keyword>
<dbReference type="Pfam" id="PF01654">
    <property type="entry name" value="Cyt_bd_oxida_I"/>
    <property type="match status" value="1"/>
</dbReference>
<keyword evidence="7" id="KW-0479">Metal-binding</keyword>
<accession>A0A454JCU9</accession>
<keyword evidence="9 12" id="KW-1133">Transmembrane helix</keyword>
<evidence type="ECO:0000256" key="3">
    <source>
        <dbReference type="ARBA" id="ARBA00022448"/>
    </source>
</evidence>
<comment type="caution">
    <text evidence="13">The sequence shown here is derived from an EMBL/GenBank/DDBJ whole genome shotgun (WGS) entry which is preliminary data.</text>
</comment>
<dbReference type="InterPro" id="IPR002585">
    <property type="entry name" value="Cyt-d_ubiquinol_oxidase_su_1"/>
</dbReference>
<dbReference type="GO" id="GO:0005886">
    <property type="term" value="C:plasma membrane"/>
    <property type="evidence" value="ECO:0007669"/>
    <property type="project" value="UniProtKB-SubCell"/>
</dbReference>
<dbReference type="Proteomes" id="UP000274139">
    <property type="component" value="Unassembled WGS sequence"/>
</dbReference>
<dbReference type="GO" id="GO:0009055">
    <property type="term" value="F:electron transfer activity"/>
    <property type="evidence" value="ECO:0007669"/>
    <property type="project" value="InterPro"/>
</dbReference>
<keyword evidence="6 12" id="KW-0812">Transmembrane</keyword>
<evidence type="ECO:0000256" key="2">
    <source>
        <dbReference type="ARBA" id="ARBA00009819"/>
    </source>
</evidence>
<evidence type="ECO:0000256" key="9">
    <source>
        <dbReference type="ARBA" id="ARBA00022989"/>
    </source>
</evidence>
<evidence type="ECO:0000256" key="11">
    <source>
        <dbReference type="ARBA" id="ARBA00023136"/>
    </source>
</evidence>
<dbReference type="GO" id="GO:0046872">
    <property type="term" value="F:metal ion binding"/>
    <property type="evidence" value="ECO:0007669"/>
    <property type="project" value="UniProtKB-KW"/>
</dbReference>
<keyword evidence="8" id="KW-0249">Electron transport</keyword>
<proteinExistence type="inferred from homology"/>
<evidence type="ECO:0000256" key="6">
    <source>
        <dbReference type="ARBA" id="ARBA00022692"/>
    </source>
</evidence>
<feature type="non-terminal residue" evidence="13">
    <location>
        <position position="134"/>
    </location>
</feature>
<dbReference type="AlphaFoldDB" id="A0A454JCU9"/>
<dbReference type="EMBL" id="RFAR01000161">
    <property type="protein sequence ID" value="RMC90485.1"/>
    <property type="molecule type" value="Genomic_DNA"/>
</dbReference>
<evidence type="ECO:0000256" key="12">
    <source>
        <dbReference type="SAM" id="Phobius"/>
    </source>
</evidence>
<name>A0A454JCU9_9NEIS</name>
<evidence type="ECO:0000256" key="5">
    <source>
        <dbReference type="ARBA" id="ARBA00022617"/>
    </source>
</evidence>
<evidence type="ECO:0000256" key="4">
    <source>
        <dbReference type="ARBA" id="ARBA00022475"/>
    </source>
</evidence>
<evidence type="ECO:0000313" key="14">
    <source>
        <dbReference type="Proteomes" id="UP000274139"/>
    </source>
</evidence>
<feature type="transmembrane region" description="Helical" evidence="12">
    <location>
        <begin position="95"/>
        <end position="115"/>
    </location>
</feature>
<comment type="subcellular location">
    <subcellularLocation>
        <location evidence="1">Cell membrane</location>
        <topology evidence="1">Multi-pass membrane protein</topology>
    </subcellularLocation>
</comment>